<feature type="domain" description="GST C-terminal" evidence="3">
    <location>
        <begin position="106"/>
        <end position="229"/>
    </location>
</feature>
<dbReference type="PROSITE" id="PS50405">
    <property type="entry name" value="GST_CTER"/>
    <property type="match status" value="1"/>
</dbReference>
<accession>W3XF70</accession>
<dbReference type="Gene3D" id="1.20.1050.10">
    <property type="match status" value="1"/>
</dbReference>
<dbReference type="HOGENOM" id="CLU_039475_3_0_1"/>
<sequence length="229" mass="26215">MPTTTRVGTESAANKALGGVPTVHYFDFMSRGRGQTVRLFCEDAGIAYDNLLYSMEEYPQFKEQLIKKLNPTGNIPVVELNGKILVQSYAILRYFARLLDAYDGKTPEDKYFVDVITDIVTDWRTLFVTAFLSQNKEDWPKHQQGDRNHYLAAIERHLQENASAQTGSYILGNDFTYGDILLYQILHDEGLVQDGRKELQGYPRINKFVEATEARPNIKAFLQSDRYRG</sequence>
<dbReference type="SFLD" id="SFLDS00019">
    <property type="entry name" value="Glutathione_Transferase_(cytos"/>
    <property type="match status" value="1"/>
</dbReference>
<evidence type="ECO:0000313" key="4">
    <source>
        <dbReference type="EMBL" id="ETS84690.1"/>
    </source>
</evidence>
<dbReference type="OMA" id="SDIYIDW"/>
<evidence type="ECO:0000259" key="2">
    <source>
        <dbReference type="PROSITE" id="PS50404"/>
    </source>
</evidence>
<dbReference type="OrthoDB" id="414243at2759"/>
<dbReference type="InterPro" id="IPR010987">
    <property type="entry name" value="Glutathione-S-Trfase_C-like"/>
</dbReference>
<dbReference type="InterPro" id="IPR036282">
    <property type="entry name" value="Glutathione-S-Trfase_C_sf"/>
</dbReference>
<dbReference type="AlphaFoldDB" id="W3XF70"/>
<dbReference type="SUPFAM" id="SSF47616">
    <property type="entry name" value="GST C-terminal domain-like"/>
    <property type="match status" value="1"/>
</dbReference>
<dbReference type="InterPro" id="IPR004046">
    <property type="entry name" value="GST_C"/>
</dbReference>
<dbReference type="KEGG" id="pfy:PFICI_02715"/>
<dbReference type="Pfam" id="PF02798">
    <property type="entry name" value="GST_N"/>
    <property type="match status" value="1"/>
</dbReference>
<dbReference type="PROSITE" id="PS50404">
    <property type="entry name" value="GST_NTER"/>
    <property type="match status" value="1"/>
</dbReference>
<proteinExistence type="inferred from homology"/>
<dbReference type="Proteomes" id="UP000030651">
    <property type="component" value="Unassembled WGS sequence"/>
</dbReference>
<evidence type="ECO:0000259" key="3">
    <source>
        <dbReference type="PROSITE" id="PS50405"/>
    </source>
</evidence>
<dbReference type="InterPro" id="IPR004045">
    <property type="entry name" value="Glutathione_S-Trfase_N"/>
</dbReference>
<protein>
    <recommendedName>
        <fullName evidence="6">Glutathione S-transferase</fullName>
    </recommendedName>
</protein>
<dbReference type="EMBL" id="KI912110">
    <property type="protein sequence ID" value="ETS84690.1"/>
    <property type="molecule type" value="Genomic_DNA"/>
</dbReference>
<dbReference type="PANTHER" id="PTHR11571">
    <property type="entry name" value="GLUTATHIONE S-TRANSFERASE"/>
    <property type="match status" value="1"/>
</dbReference>
<dbReference type="CDD" id="cd03039">
    <property type="entry name" value="GST_N_Sigma_like"/>
    <property type="match status" value="1"/>
</dbReference>
<dbReference type="eggNOG" id="KOG1695">
    <property type="taxonomic scope" value="Eukaryota"/>
</dbReference>
<dbReference type="GO" id="GO:0006749">
    <property type="term" value="P:glutathione metabolic process"/>
    <property type="evidence" value="ECO:0007669"/>
    <property type="project" value="TreeGrafter"/>
</dbReference>
<organism evidence="4 5">
    <name type="scientific">Pestalotiopsis fici (strain W106-1 / CGMCC3.15140)</name>
    <dbReference type="NCBI Taxonomy" id="1229662"/>
    <lineage>
        <taxon>Eukaryota</taxon>
        <taxon>Fungi</taxon>
        <taxon>Dikarya</taxon>
        <taxon>Ascomycota</taxon>
        <taxon>Pezizomycotina</taxon>
        <taxon>Sordariomycetes</taxon>
        <taxon>Xylariomycetidae</taxon>
        <taxon>Amphisphaeriales</taxon>
        <taxon>Sporocadaceae</taxon>
        <taxon>Pestalotiopsis</taxon>
    </lineage>
</organism>
<feature type="domain" description="GST N-terminal" evidence="2">
    <location>
        <begin position="21"/>
        <end position="103"/>
    </location>
</feature>
<dbReference type="InterPro" id="IPR050213">
    <property type="entry name" value="GST_superfamily"/>
</dbReference>
<dbReference type="InParanoid" id="W3XF70"/>
<reference evidence="5" key="1">
    <citation type="journal article" date="2015" name="BMC Genomics">
        <title>Genomic and transcriptomic analysis of the endophytic fungus Pestalotiopsis fici reveals its lifestyle and high potential for synthesis of natural products.</title>
        <authorList>
            <person name="Wang X."/>
            <person name="Zhang X."/>
            <person name="Liu L."/>
            <person name="Xiang M."/>
            <person name="Wang W."/>
            <person name="Sun X."/>
            <person name="Che Y."/>
            <person name="Guo L."/>
            <person name="Liu G."/>
            <person name="Guo L."/>
            <person name="Wang C."/>
            <person name="Yin W.B."/>
            <person name="Stadler M."/>
            <person name="Zhang X."/>
            <person name="Liu X."/>
        </authorList>
    </citation>
    <scope>NUCLEOTIDE SEQUENCE [LARGE SCALE GENOMIC DNA]</scope>
    <source>
        <strain evidence="5">W106-1 / CGMCC3.15140</strain>
    </source>
</reference>
<evidence type="ECO:0000256" key="1">
    <source>
        <dbReference type="ARBA" id="ARBA00007409"/>
    </source>
</evidence>
<dbReference type="SUPFAM" id="SSF52833">
    <property type="entry name" value="Thioredoxin-like"/>
    <property type="match status" value="1"/>
</dbReference>
<dbReference type="InterPro" id="IPR036249">
    <property type="entry name" value="Thioredoxin-like_sf"/>
</dbReference>
<dbReference type="InterPro" id="IPR040079">
    <property type="entry name" value="Glutathione_S-Trfase"/>
</dbReference>
<dbReference type="GeneID" id="19267728"/>
<evidence type="ECO:0000313" key="5">
    <source>
        <dbReference type="Proteomes" id="UP000030651"/>
    </source>
</evidence>
<dbReference type="Gene3D" id="3.40.30.10">
    <property type="entry name" value="Glutaredoxin"/>
    <property type="match status" value="1"/>
</dbReference>
<evidence type="ECO:0008006" key="6">
    <source>
        <dbReference type="Google" id="ProtNLM"/>
    </source>
</evidence>
<keyword evidence="5" id="KW-1185">Reference proteome</keyword>
<dbReference type="RefSeq" id="XP_007829487.1">
    <property type="nucleotide sequence ID" value="XM_007831296.1"/>
</dbReference>
<dbReference type="PANTHER" id="PTHR11571:SF150">
    <property type="entry name" value="GLUTATHIONE S-TRANSFERASE"/>
    <property type="match status" value="1"/>
</dbReference>
<dbReference type="Pfam" id="PF14497">
    <property type="entry name" value="GST_C_3"/>
    <property type="match status" value="1"/>
</dbReference>
<dbReference type="GO" id="GO:0004364">
    <property type="term" value="F:glutathione transferase activity"/>
    <property type="evidence" value="ECO:0007669"/>
    <property type="project" value="TreeGrafter"/>
</dbReference>
<name>W3XF70_PESFW</name>
<comment type="similarity">
    <text evidence="1">Belongs to the GST superfamily.</text>
</comment>
<gene>
    <name evidence="4" type="ORF">PFICI_02715</name>
</gene>